<reference evidence="3 4" key="1">
    <citation type="submission" date="2016-10" db="EMBL/GenBank/DDBJ databases">
        <title>Silvanigrella aquatica sp. nov., isolated from a freshwater lake located in the Black Forest, Germany, description of Silvanigrellaceae fam. nov., Silvanigrellales ord. nov., reclassification of the order Bdellovibrionales in the class Oligoflexia, reclassification of the families Bacteriovoracaceae and Halobacteriovoraceae in the new order Bacteriovoracales ord. nov., and reclassification of the family Pseudobacteriovoracaceae in the order Oligoflexiales.</title>
        <authorList>
            <person name="Hahn M.W."/>
            <person name="Schmidt J."/>
            <person name="Koll U."/>
            <person name="Rohde M."/>
            <person name="Verbag S."/>
            <person name="Pitt A."/>
            <person name="Nakai R."/>
            <person name="Naganuma T."/>
            <person name="Lang E."/>
        </authorList>
    </citation>
    <scope>NUCLEOTIDE SEQUENCE [LARGE SCALE GENOMIC DNA]</scope>
    <source>
        <strain evidence="3 4">MWH-Nonnen-W8red</strain>
    </source>
</reference>
<feature type="coiled-coil region" evidence="1">
    <location>
        <begin position="176"/>
        <end position="241"/>
    </location>
</feature>
<accession>A0A1L4D0I0</accession>
<evidence type="ECO:0000313" key="4">
    <source>
        <dbReference type="Proteomes" id="UP000184731"/>
    </source>
</evidence>
<gene>
    <name evidence="3" type="ORF">AXG55_07135</name>
</gene>
<dbReference type="OrthoDB" id="9867880at2"/>
<dbReference type="PROSITE" id="PS00283">
    <property type="entry name" value="SOYBEAN_KUNITZ"/>
    <property type="match status" value="1"/>
</dbReference>
<evidence type="ECO:0000256" key="2">
    <source>
        <dbReference type="SAM" id="SignalP"/>
    </source>
</evidence>
<feature type="chain" id="PRO_5013289980" evidence="2">
    <location>
        <begin position="22"/>
        <end position="300"/>
    </location>
</feature>
<dbReference type="GO" id="GO:0004866">
    <property type="term" value="F:endopeptidase inhibitor activity"/>
    <property type="evidence" value="ECO:0007669"/>
    <property type="project" value="InterPro"/>
</dbReference>
<evidence type="ECO:0000313" key="3">
    <source>
        <dbReference type="EMBL" id="APJ03690.1"/>
    </source>
</evidence>
<protein>
    <submittedName>
        <fullName evidence="3">Uncharacterized protein</fullName>
    </submittedName>
</protein>
<evidence type="ECO:0000256" key="1">
    <source>
        <dbReference type="SAM" id="Coils"/>
    </source>
</evidence>
<organism evidence="3 4">
    <name type="scientific">Silvanigrella aquatica</name>
    <dbReference type="NCBI Taxonomy" id="1915309"/>
    <lineage>
        <taxon>Bacteria</taxon>
        <taxon>Pseudomonadati</taxon>
        <taxon>Bdellovibrionota</taxon>
        <taxon>Oligoflexia</taxon>
        <taxon>Silvanigrellales</taxon>
        <taxon>Silvanigrellaceae</taxon>
        <taxon>Silvanigrella</taxon>
    </lineage>
</organism>
<dbReference type="Proteomes" id="UP000184731">
    <property type="component" value="Chromosome"/>
</dbReference>
<keyword evidence="2" id="KW-0732">Signal</keyword>
<proteinExistence type="predicted"/>
<dbReference type="KEGG" id="saqi:AXG55_07135"/>
<keyword evidence="4" id="KW-1185">Reference proteome</keyword>
<dbReference type="AlphaFoldDB" id="A0A1L4D0I0"/>
<dbReference type="EMBL" id="CP017834">
    <property type="protein sequence ID" value="APJ03690.1"/>
    <property type="molecule type" value="Genomic_DNA"/>
</dbReference>
<dbReference type="RefSeq" id="WP_148697431.1">
    <property type="nucleotide sequence ID" value="NZ_CP017834.1"/>
</dbReference>
<dbReference type="InterPro" id="IPR002160">
    <property type="entry name" value="Prot_inh_Kunz-lg"/>
</dbReference>
<sequence length="300" mass="35181">MKKSILLTSFLSIVTSNMIYAQDIVDVEGKSLQPTMQYYLKSIVSGTNEAVYIYPEYNENVKSIMISKSVTDKHETQITEYQHQQYYIEFPNSNAKLTNNRIMFEFSDTYLSTYSFVPSNDNNSYYVLNNENQKYLACHQDFENNCLAFQRTPQNENRLTKVVFVPKVKSVSQNDYEKALDELARFEIKVREELARWDSQVRNATDKEQLEQIKNEINQKLAKLKTDLGSLNNEYDKKLTKFDSEKLQPLLIDLNNDSSHIIAQIDQKLVSFDQRMREEAERLARPAEEVIQKISDFFKF</sequence>
<name>A0A1L4D0I0_9BACT</name>
<keyword evidence="1" id="KW-0175">Coiled coil</keyword>
<feature type="signal peptide" evidence="2">
    <location>
        <begin position="1"/>
        <end position="21"/>
    </location>
</feature>